<dbReference type="SUPFAM" id="SSF46689">
    <property type="entry name" value="Homeodomain-like"/>
    <property type="match status" value="1"/>
</dbReference>
<reference evidence="5" key="2">
    <citation type="submission" date="2023-04" db="EMBL/GenBank/DDBJ databases">
        <title>Characterization and analysis of the complete genome of Gordonia rubripertincta 112, the degrader of aromatic and aliphatic compounds.</title>
        <authorList>
            <person name="Frantsuzova E."/>
            <person name="Bogun A."/>
            <person name="Delegan Y."/>
        </authorList>
    </citation>
    <scope>NUCLEOTIDE SEQUENCE</scope>
    <source>
        <strain evidence="5">112</strain>
    </source>
</reference>
<evidence type="ECO:0000256" key="2">
    <source>
        <dbReference type="PROSITE-ProRule" id="PRU00335"/>
    </source>
</evidence>
<evidence type="ECO:0000313" key="5">
    <source>
        <dbReference type="EMBL" id="MDG6783210.1"/>
    </source>
</evidence>
<dbReference type="Proteomes" id="UP001195196">
    <property type="component" value="Unassembled WGS sequence"/>
</dbReference>
<gene>
    <name evidence="4" type="ORF">JTZ10_16355</name>
    <name evidence="5" type="ORF">QBL07_20530</name>
</gene>
<dbReference type="InterPro" id="IPR009057">
    <property type="entry name" value="Homeodomain-like_sf"/>
</dbReference>
<sequence length="200" mass="21747">MMTRNHTQDGKSPLRDSLLDALHDLLTERDWSAVRMSDVAAATTVSRQTVYNEFGSRYGLAQGYAVRLANRFAGHVADSLADHVDDVTGALRTAFTEYFTGVATDPLIASLLSGEAKPDLMKLITTDVAPIIATASDRLAQAFRESTWLSMPDSDTERISRAITRMALSYVAMPPEGDRDVAADLAEIISPAIEAARSRD</sequence>
<dbReference type="RefSeq" id="WP_005196107.1">
    <property type="nucleotide sequence ID" value="NZ_CP059694.1"/>
</dbReference>
<accession>A0AAW6RGJ0</accession>
<dbReference type="AlphaFoldDB" id="A0AAW6RGJ0"/>
<organism evidence="5">
    <name type="scientific">Gordonia rubripertincta</name>
    <name type="common">Rhodococcus corallinus</name>
    <dbReference type="NCBI Taxonomy" id="36822"/>
    <lineage>
        <taxon>Bacteria</taxon>
        <taxon>Bacillati</taxon>
        <taxon>Actinomycetota</taxon>
        <taxon>Actinomycetes</taxon>
        <taxon>Mycobacteriales</taxon>
        <taxon>Gordoniaceae</taxon>
        <taxon>Gordonia</taxon>
    </lineage>
</organism>
<name>A0AAW6RGJ0_GORRU</name>
<feature type="DNA-binding region" description="H-T-H motif" evidence="2">
    <location>
        <begin position="35"/>
        <end position="54"/>
    </location>
</feature>
<dbReference type="Pfam" id="PF18556">
    <property type="entry name" value="TetR_C_35"/>
    <property type="match status" value="1"/>
</dbReference>
<reference evidence="4" key="1">
    <citation type="submission" date="2021-02" db="EMBL/GenBank/DDBJ databases">
        <title>Taxonomy, biology and ecology of Rhodococcus bacteria occurring in California pistachio and other woody hosts as revealed by genome sequence analyses.</title>
        <authorList>
            <person name="Riely B."/>
            <person name="Gai Y."/>
        </authorList>
    </citation>
    <scope>NUCLEOTIDE SEQUENCE</scope>
    <source>
        <strain evidence="4">BP-295</strain>
    </source>
</reference>
<feature type="domain" description="HTH tetR-type" evidence="3">
    <location>
        <begin position="12"/>
        <end position="72"/>
    </location>
</feature>
<protein>
    <submittedName>
        <fullName evidence="5">TetR family transcriptional regulator</fullName>
    </submittedName>
</protein>
<dbReference type="InterPro" id="IPR001647">
    <property type="entry name" value="HTH_TetR"/>
</dbReference>
<dbReference type="Pfam" id="PF00440">
    <property type="entry name" value="TetR_N"/>
    <property type="match status" value="1"/>
</dbReference>
<evidence type="ECO:0000256" key="1">
    <source>
        <dbReference type="ARBA" id="ARBA00023125"/>
    </source>
</evidence>
<evidence type="ECO:0000259" key="3">
    <source>
        <dbReference type="PROSITE" id="PS50977"/>
    </source>
</evidence>
<dbReference type="InterPro" id="IPR040611">
    <property type="entry name" value="AlkX_C"/>
</dbReference>
<dbReference type="GO" id="GO:0003677">
    <property type="term" value="F:DNA binding"/>
    <property type="evidence" value="ECO:0007669"/>
    <property type="project" value="UniProtKB-UniRule"/>
</dbReference>
<evidence type="ECO:0000313" key="4">
    <source>
        <dbReference type="EMBL" id="MBM7279322.1"/>
    </source>
</evidence>
<proteinExistence type="predicted"/>
<dbReference type="EMBL" id="JARUXG010000018">
    <property type="protein sequence ID" value="MDG6783210.1"/>
    <property type="molecule type" value="Genomic_DNA"/>
</dbReference>
<dbReference type="Gene3D" id="1.10.357.10">
    <property type="entry name" value="Tetracycline Repressor, domain 2"/>
    <property type="match status" value="1"/>
</dbReference>
<dbReference type="PROSITE" id="PS50977">
    <property type="entry name" value="HTH_TETR_2"/>
    <property type="match status" value="1"/>
</dbReference>
<comment type="caution">
    <text evidence="5">The sequence shown here is derived from an EMBL/GenBank/DDBJ whole genome shotgun (WGS) entry which is preliminary data.</text>
</comment>
<keyword evidence="1 2" id="KW-0238">DNA-binding</keyword>
<dbReference type="EMBL" id="JAFFGU010000007">
    <property type="protein sequence ID" value="MBM7279322.1"/>
    <property type="molecule type" value="Genomic_DNA"/>
</dbReference>